<evidence type="ECO:0000259" key="14">
    <source>
        <dbReference type="Pfam" id="PF14772"/>
    </source>
</evidence>
<reference evidence="15" key="2">
    <citation type="submission" date="2022-06" db="UniProtKB">
        <authorList>
            <consortium name="EnsemblMetazoa"/>
        </authorList>
    </citation>
    <scope>IDENTIFICATION</scope>
    <source>
        <strain evidence="15">p50T (Dazao)</strain>
    </source>
</reference>
<dbReference type="PANTHER" id="PTHR21625:SF0">
    <property type="entry name" value="DYNEIN REGULATORY COMPLEX SUBUNIT 2"/>
    <property type="match status" value="1"/>
</dbReference>
<evidence type="ECO:0000256" key="7">
    <source>
        <dbReference type="ARBA" id="ARBA00023273"/>
    </source>
</evidence>
<comment type="similarity">
    <text evidence="9">Belongs to the DRC2 family.</text>
</comment>
<dbReference type="Proteomes" id="UP000005204">
    <property type="component" value="Unassembled WGS sequence"/>
</dbReference>
<dbReference type="AlphaFoldDB" id="A0A8R2HRF6"/>
<reference evidence="16" key="1">
    <citation type="journal article" date="2008" name="Insect Biochem. Mol. Biol.">
        <title>The genome of a lepidopteran model insect, the silkworm Bombyx mori.</title>
        <authorList>
            <consortium name="International Silkworm Genome Consortium"/>
        </authorList>
    </citation>
    <scope>NUCLEOTIDE SEQUENCE [LARGE SCALE GENOMIC DNA]</scope>
    <source>
        <strain evidence="16">p50T</strain>
    </source>
</reference>
<evidence type="ECO:0000256" key="3">
    <source>
        <dbReference type="ARBA" id="ARBA00022846"/>
    </source>
</evidence>
<dbReference type="InterPro" id="IPR039750">
    <property type="entry name" value="DRC1/DRC2"/>
</dbReference>
<keyword evidence="4" id="KW-0175">Coiled coil</keyword>
<protein>
    <recommendedName>
        <fullName evidence="10">Dynein regulatory complex subunit 2</fullName>
    </recommendedName>
    <alternativeName>
        <fullName evidence="11">Coiled-coil domain-containing protein 65</fullName>
    </alternativeName>
</protein>
<keyword evidence="7" id="KW-0966">Cell projection</keyword>
<feature type="domain" description="Dynein regulatory complex protein 1/2 N-terminal" evidence="14">
    <location>
        <begin position="34"/>
        <end position="135"/>
    </location>
</feature>
<dbReference type="GO" id="GO:0003352">
    <property type="term" value="P:regulation of cilium movement"/>
    <property type="evidence" value="ECO:0007669"/>
    <property type="project" value="TreeGrafter"/>
</dbReference>
<evidence type="ECO:0000256" key="11">
    <source>
        <dbReference type="ARBA" id="ARBA00041517"/>
    </source>
</evidence>
<keyword evidence="6" id="KW-0206">Cytoskeleton</keyword>
<dbReference type="EnsemblMetazoa" id="XM_021348788.2">
    <property type="protein sequence ID" value="XP_021204463.2"/>
    <property type="gene ID" value="LOC101746388"/>
</dbReference>
<keyword evidence="5" id="KW-0969">Cilium</keyword>
<dbReference type="GO" id="GO:0060285">
    <property type="term" value="P:cilium-dependent cell motility"/>
    <property type="evidence" value="ECO:0007669"/>
    <property type="project" value="TreeGrafter"/>
</dbReference>
<comment type="subcellular location">
    <subcellularLocation>
        <location evidence="1">Cytoplasm</location>
        <location evidence="1">Cytoskeleton</location>
        <location evidence="1">Flagellum axoneme</location>
    </subcellularLocation>
    <subcellularLocation>
        <location evidence="8">Cytoplasm</location>
        <location evidence="8">Cytoskeleton</location>
        <location evidence="8">Flagellum basal body</location>
    </subcellularLocation>
</comment>
<evidence type="ECO:0000256" key="13">
    <source>
        <dbReference type="SAM" id="MobiDB-lite"/>
    </source>
</evidence>
<keyword evidence="3" id="KW-0282">Flagellum</keyword>
<dbReference type="GO" id="GO:0070286">
    <property type="term" value="P:axonemal dynein complex assembly"/>
    <property type="evidence" value="ECO:0007669"/>
    <property type="project" value="InterPro"/>
</dbReference>
<evidence type="ECO:0000256" key="2">
    <source>
        <dbReference type="ARBA" id="ARBA00022490"/>
    </source>
</evidence>
<evidence type="ECO:0000256" key="6">
    <source>
        <dbReference type="ARBA" id="ARBA00023212"/>
    </source>
</evidence>
<dbReference type="PANTHER" id="PTHR21625">
    <property type="entry name" value="NYD-SP28 PROTEIN"/>
    <property type="match status" value="1"/>
</dbReference>
<proteinExistence type="inferred from homology"/>
<evidence type="ECO:0000313" key="16">
    <source>
        <dbReference type="Proteomes" id="UP000005204"/>
    </source>
</evidence>
<evidence type="ECO:0000256" key="4">
    <source>
        <dbReference type="ARBA" id="ARBA00023054"/>
    </source>
</evidence>
<evidence type="ECO:0000256" key="10">
    <source>
        <dbReference type="ARBA" id="ARBA00040899"/>
    </source>
</evidence>
<evidence type="ECO:0000256" key="1">
    <source>
        <dbReference type="ARBA" id="ARBA00004611"/>
    </source>
</evidence>
<comment type="function">
    <text evidence="12">Component of the nexin-dynein regulatory complex (N-DRC), a key regulator of ciliary/flagellar motility which maintains the alignment and integrity of the distal axoneme and regulates microtubule sliding in motile axonemes. Plays a critical role in the assembly of N-DRC and also stabilizes the assembly of multiple inner dynein arms and radial spokes. Coassembles with DRC1 to form a central scaffold needed for assembly of the N-DRC and its attachment to the outer doublet microtubules.</text>
</comment>
<name>A0A8R2HRF6_BOMMO</name>
<organism evidence="15 16">
    <name type="scientific">Bombyx mori</name>
    <name type="common">Silk moth</name>
    <dbReference type="NCBI Taxonomy" id="7091"/>
    <lineage>
        <taxon>Eukaryota</taxon>
        <taxon>Metazoa</taxon>
        <taxon>Ecdysozoa</taxon>
        <taxon>Arthropoda</taxon>
        <taxon>Hexapoda</taxon>
        <taxon>Insecta</taxon>
        <taxon>Pterygota</taxon>
        <taxon>Neoptera</taxon>
        <taxon>Endopterygota</taxon>
        <taxon>Lepidoptera</taxon>
        <taxon>Glossata</taxon>
        <taxon>Ditrysia</taxon>
        <taxon>Bombycoidea</taxon>
        <taxon>Bombycidae</taxon>
        <taxon>Bombycinae</taxon>
        <taxon>Bombyx</taxon>
    </lineage>
</organism>
<evidence type="ECO:0000256" key="12">
    <source>
        <dbReference type="ARBA" id="ARBA00045865"/>
    </source>
</evidence>
<sequence>MGQEQNESIKMPKKSKVNKLARMSDEERARYLQHRADLEEETRRRKRELVTRFIKNKLDKEETYARMNTAKINQEWRYILRRIKCKQMALDIQGMMMSFNFMVERKDRLLKALVKSLDDSDEQHRRAFQAHTENVSYFLSIGTQRLDKLQSEYEHQKNDLLENWERDEFDITDNQDRAEYKLLLINYIQESNFNAFKKQKEIERATAKNDARLEHEDEMRTLCKPKKLEIETYWSKLREVYTSYLEQHNPIMAYYQALREKDEFYQRDIARNDLRIRRETENLVMLQSAWLKTTGTMKNKLIRMWNKKEELAKKYWQMKRDNKSELTKDDQKLTVMVNSSQDAIKRLEEVKQKINKVIQLADICRKYENVGDNIVFYDSENDVDSLDYEHLNRAMIDECKEYDKMDKFLLKLNRAKVQTMCLKTEKGKLSKENIQLKHYIKKYLTELALREKDRPHSVKIASGVQKLDANGKTLNRPVTCIEGALCNAVMHEKRMKTYVKKNKEANIQAYPRIQCWMQPS</sequence>
<dbReference type="GO" id="GO:0005858">
    <property type="term" value="C:axonemal dynein complex"/>
    <property type="evidence" value="ECO:0007669"/>
    <property type="project" value="InterPro"/>
</dbReference>
<evidence type="ECO:0000256" key="9">
    <source>
        <dbReference type="ARBA" id="ARBA00038424"/>
    </source>
</evidence>
<keyword evidence="16" id="KW-1185">Reference proteome</keyword>
<dbReference type="InterPro" id="IPR039505">
    <property type="entry name" value="DRC1/2_N"/>
</dbReference>
<accession>A0A8R2HRF6</accession>
<evidence type="ECO:0000256" key="8">
    <source>
        <dbReference type="ARBA" id="ARBA00037841"/>
    </source>
</evidence>
<feature type="region of interest" description="Disordered" evidence="13">
    <location>
        <begin position="1"/>
        <end position="22"/>
    </location>
</feature>
<evidence type="ECO:0000313" key="15">
    <source>
        <dbReference type="EnsemblMetazoa" id="XP_021204463.2"/>
    </source>
</evidence>
<keyword evidence="2" id="KW-0963">Cytoplasm</keyword>
<dbReference type="Pfam" id="PF14772">
    <property type="entry name" value="NYD-SP28"/>
    <property type="match status" value="1"/>
</dbReference>
<evidence type="ECO:0000256" key="5">
    <source>
        <dbReference type="ARBA" id="ARBA00023069"/>
    </source>
</evidence>